<dbReference type="OrthoDB" id="20470at10239"/>
<organism evidence="1 2">
    <name type="scientific">Lactococcus phage 949</name>
    <dbReference type="NCBI Taxonomy" id="881953"/>
    <lineage>
        <taxon>Viruses</taxon>
        <taxon>Duplodnaviria</taxon>
        <taxon>Heunggongvirae</taxon>
        <taxon>Uroviricota</taxon>
        <taxon>Caudoviricetes</taxon>
        <taxon>Audreyjarvisvirus</taxon>
        <taxon>Audreyjarvisvirus av949</taxon>
    </lineage>
</organism>
<dbReference type="KEGG" id="vg:10358850"/>
<dbReference type="EMBL" id="HM029250">
    <property type="protein sequence ID" value="ADM73583.1"/>
    <property type="molecule type" value="Genomic_DNA"/>
</dbReference>
<reference evidence="1 2" key="1">
    <citation type="journal article" date="2010" name="Appl. Environ. Microbiol.">
        <title>Characterization of Lactococcus lactis phage 949 and comparison with other lactococcal phages.</title>
        <authorList>
            <person name="Samson J.E."/>
            <person name="Moineau S."/>
        </authorList>
    </citation>
    <scope>NUCLEOTIDE SEQUENCE [LARGE SCALE GENOMIC DNA]</scope>
</reference>
<dbReference type="GeneID" id="10358850"/>
<proteinExistence type="predicted"/>
<evidence type="ECO:0000313" key="2">
    <source>
        <dbReference type="Proteomes" id="UP000002234"/>
    </source>
</evidence>
<sequence>MRKKMNIKENKEMVKVLSKRDFISSLKEIVKVNENKSYSDKLKNRMLDNFVEAYAPEEREMFEIQDMNTGEYIVKNDEGQEFPFTYVSEEEFEHVQEEYKYFTGEELRFIKNGSYKTTSVGKW</sequence>
<name>E0YIR2_9CAUD</name>
<accession>E0YIR2</accession>
<evidence type="ECO:0000313" key="1">
    <source>
        <dbReference type="EMBL" id="ADM73583.1"/>
    </source>
</evidence>
<protein>
    <submittedName>
        <fullName evidence="1">Uncharacterized protein</fullName>
    </submittedName>
</protein>
<dbReference type="Proteomes" id="UP000002234">
    <property type="component" value="Segment"/>
</dbReference>
<dbReference type="RefSeq" id="YP_004306185.1">
    <property type="nucleotide sequence ID" value="NC_015263.1"/>
</dbReference>
<keyword evidence="2" id="KW-1185">Reference proteome</keyword>